<dbReference type="Proteomes" id="UP000288293">
    <property type="component" value="Unassembled WGS sequence"/>
</dbReference>
<gene>
    <name evidence="1" type="ORF">CWE09_08510</name>
</gene>
<dbReference type="SUPFAM" id="SSF56935">
    <property type="entry name" value="Porins"/>
    <property type="match status" value="1"/>
</dbReference>
<dbReference type="EMBL" id="PIPL01000001">
    <property type="protein sequence ID" value="RUO26727.1"/>
    <property type="molecule type" value="Genomic_DNA"/>
</dbReference>
<reference evidence="1 2" key="1">
    <citation type="journal article" date="2011" name="Front. Microbiol.">
        <title>Genomic signatures of strain selection and enhancement in Bacillus atrophaeus var. globigii, a historical biowarfare simulant.</title>
        <authorList>
            <person name="Gibbons H.S."/>
            <person name="Broomall S.M."/>
            <person name="McNew L.A."/>
            <person name="Daligault H."/>
            <person name="Chapman C."/>
            <person name="Bruce D."/>
            <person name="Karavis M."/>
            <person name="Krepps M."/>
            <person name="McGregor P.A."/>
            <person name="Hong C."/>
            <person name="Park K.H."/>
            <person name="Akmal A."/>
            <person name="Feldman A."/>
            <person name="Lin J.S."/>
            <person name="Chang W.E."/>
            <person name="Higgs B.W."/>
            <person name="Demirev P."/>
            <person name="Lindquist J."/>
            <person name="Liem A."/>
            <person name="Fochler E."/>
            <person name="Read T.D."/>
            <person name="Tapia R."/>
            <person name="Johnson S."/>
            <person name="Bishop-Lilly K.A."/>
            <person name="Detter C."/>
            <person name="Han C."/>
            <person name="Sozhamannan S."/>
            <person name="Rosenzweig C.N."/>
            <person name="Skowronski E.W."/>
        </authorList>
    </citation>
    <scope>NUCLEOTIDE SEQUENCE [LARGE SCALE GENOMIC DNA]</scope>
    <source>
        <strain evidence="1 2">MLST1</strain>
    </source>
</reference>
<evidence type="ECO:0008006" key="3">
    <source>
        <dbReference type="Google" id="ProtNLM"/>
    </source>
</evidence>
<evidence type="ECO:0000313" key="1">
    <source>
        <dbReference type="EMBL" id="RUO26727.1"/>
    </source>
</evidence>
<keyword evidence="2" id="KW-1185">Reference proteome</keyword>
<accession>A0A432W9A0</accession>
<sequence length="176" mass="18573">MGALFVTHIFVAHIKDYLVLKFRPVAVLAIFPFLSAASHASEDNLHFGAGLGFNYSGLGGYASYTSGSQIVALSAGVRLPVNNATVGAGASWLRTDFIGQGGPDSEHALGVYVGSVGAETYPRFSSNRRINWGAGPMYQFYENGATSPGLVVGVGVMFGHTDSSYKSFSVSLGYQF</sequence>
<dbReference type="AlphaFoldDB" id="A0A432W9A0"/>
<dbReference type="RefSeq" id="WP_126803538.1">
    <property type="nucleotide sequence ID" value="NZ_PIPL01000001.1"/>
</dbReference>
<evidence type="ECO:0000313" key="2">
    <source>
        <dbReference type="Proteomes" id="UP000288293"/>
    </source>
</evidence>
<name>A0A432W9A0_9GAMM</name>
<comment type="caution">
    <text evidence="1">The sequence shown here is derived from an EMBL/GenBank/DDBJ whole genome shotgun (WGS) entry which is preliminary data.</text>
</comment>
<dbReference type="OrthoDB" id="6398712at2"/>
<organism evidence="1 2">
    <name type="scientific">Aliidiomarina minuta</name>
    <dbReference type="NCBI Taxonomy" id="880057"/>
    <lineage>
        <taxon>Bacteria</taxon>
        <taxon>Pseudomonadati</taxon>
        <taxon>Pseudomonadota</taxon>
        <taxon>Gammaproteobacteria</taxon>
        <taxon>Alteromonadales</taxon>
        <taxon>Idiomarinaceae</taxon>
        <taxon>Aliidiomarina</taxon>
    </lineage>
</organism>
<proteinExistence type="predicted"/>
<protein>
    <recommendedName>
        <fullName evidence="3">Outer membrane protein beta-barrel domain-containing protein</fullName>
    </recommendedName>
</protein>